<dbReference type="EMBL" id="CP004005">
    <property type="protein sequence ID" value="AGH17197.1"/>
    <property type="molecule type" value="Genomic_DNA"/>
</dbReference>
<dbReference type="GO" id="GO:0052381">
    <property type="term" value="F:tRNA dimethylallyltransferase activity"/>
    <property type="evidence" value="ECO:0007669"/>
    <property type="project" value="UniProtKB-EC"/>
</dbReference>
<feature type="binding site" evidence="10">
    <location>
        <begin position="17"/>
        <end position="24"/>
    </location>
    <ligand>
        <name>ATP</name>
        <dbReference type="ChEBI" id="CHEBI:30616"/>
    </ligand>
</feature>
<feature type="region of interest" description="Interaction with substrate tRNA" evidence="10">
    <location>
        <begin position="166"/>
        <end position="170"/>
    </location>
</feature>
<evidence type="ECO:0000256" key="7">
    <source>
        <dbReference type="ARBA" id="ARBA00022840"/>
    </source>
</evidence>
<evidence type="ECO:0000256" key="11">
    <source>
        <dbReference type="RuleBase" id="RU003783"/>
    </source>
</evidence>
<dbReference type="InterPro" id="IPR018022">
    <property type="entry name" value="IPT"/>
</dbReference>
<evidence type="ECO:0000256" key="9">
    <source>
        <dbReference type="ARBA" id="ARBA00049563"/>
    </source>
</evidence>
<proteinExistence type="inferred from homology"/>
<comment type="function">
    <text evidence="2 10 12">Catalyzes the transfer of a dimethylallyl group onto the adenine at position 37 in tRNAs that read codons beginning with uridine, leading to the formation of N6-(dimethylallyl)adenosine (i(6)A).</text>
</comment>
<name>A0ABM5NEX8_LIBAS</name>
<evidence type="ECO:0000256" key="4">
    <source>
        <dbReference type="ARBA" id="ARBA00022679"/>
    </source>
</evidence>
<dbReference type="RefSeq" id="WP_015452792.1">
    <property type="nucleotide sequence ID" value="NC_020549.1"/>
</dbReference>
<dbReference type="PANTHER" id="PTHR11088">
    <property type="entry name" value="TRNA DIMETHYLALLYLTRANSFERASE"/>
    <property type="match status" value="1"/>
</dbReference>
<gene>
    <name evidence="10 14" type="primary">miaA</name>
    <name evidence="14" type="ORF">WSI_04135</name>
</gene>
<evidence type="ECO:0000256" key="2">
    <source>
        <dbReference type="ARBA" id="ARBA00003213"/>
    </source>
</evidence>
<dbReference type="Pfam" id="PF01715">
    <property type="entry name" value="IPPT"/>
    <property type="match status" value="1"/>
</dbReference>
<accession>A0ABM5NEX8</accession>
<evidence type="ECO:0000256" key="3">
    <source>
        <dbReference type="ARBA" id="ARBA00005842"/>
    </source>
</evidence>
<dbReference type="EC" id="2.5.1.75" evidence="10"/>
<keyword evidence="7 10" id="KW-0067">ATP-binding</keyword>
<dbReference type="Gene3D" id="1.10.20.140">
    <property type="match status" value="1"/>
</dbReference>
<reference evidence="14 15" key="1">
    <citation type="journal article" date="2013" name="Genome Announc.">
        <title>Complete Genome Sequence of a Chinese Strain of 'Candidatus Liberibacter asiaticus'.</title>
        <authorList>
            <person name="Lin H."/>
            <person name="Han C.S."/>
            <person name="Liu B."/>
            <person name="Lou B."/>
            <person name="Bai X."/>
            <person name="Deng C."/>
            <person name="Civerolo E.L."/>
            <person name="Gupta G."/>
        </authorList>
    </citation>
    <scope>NUCLEOTIDE SEQUENCE [LARGE SCALE GENOMIC DNA]</scope>
    <source>
        <strain evidence="15">gxpsy</strain>
    </source>
</reference>
<keyword evidence="5 10" id="KW-0819">tRNA processing</keyword>
<comment type="cofactor">
    <cofactor evidence="1 10">
        <name>Mg(2+)</name>
        <dbReference type="ChEBI" id="CHEBI:18420"/>
    </cofactor>
</comment>
<evidence type="ECO:0000256" key="1">
    <source>
        <dbReference type="ARBA" id="ARBA00001946"/>
    </source>
</evidence>
<evidence type="ECO:0000256" key="5">
    <source>
        <dbReference type="ARBA" id="ARBA00022694"/>
    </source>
</evidence>
<evidence type="ECO:0000256" key="12">
    <source>
        <dbReference type="RuleBase" id="RU003784"/>
    </source>
</evidence>
<evidence type="ECO:0000256" key="6">
    <source>
        <dbReference type="ARBA" id="ARBA00022741"/>
    </source>
</evidence>
<feature type="region of interest" description="Interaction with substrate tRNA" evidence="10">
    <location>
        <begin position="42"/>
        <end position="45"/>
    </location>
</feature>
<dbReference type="Gene3D" id="3.40.50.300">
    <property type="entry name" value="P-loop containing nucleotide triphosphate hydrolases"/>
    <property type="match status" value="1"/>
</dbReference>
<keyword evidence="15" id="KW-1185">Reference proteome</keyword>
<evidence type="ECO:0000256" key="13">
    <source>
        <dbReference type="RuleBase" id="RU003785"/>
    </source>
</evidence>
<keyword evidence="4 10" id="KW-0808">Transferase</keyword>
<keyword evidence="6 10" id="KW-0547">Nucleotide-binding</keyword>
<evidence type="ECO:0000313" key="15">
    <source>
        <dbReference type="Proteomes" id="UP000011820"/>
    </source>
</evidence>
<keyword evidence="8 10" id="KW-0460">Magnesium</keyword>
<evidence type="ECO:0000313" key="14">
    <source>
        <dbReference type="EMBL" id="AGH17197.1"/>
    </source>
</evidence>
<feature type="binding site" evidence="10">
    <location>
        <begin position="19"/>
        <end position="24"/>
    </location>
    <ligand>
        <name>substrate</name>
    </ligand>
</feature>
<evidence type="ECO:0000256" key="10">
    <source>
        <dbReference type="HAMAP-Rule" id="MF_00185"/>
    </source>
</evidence>
<evidence type="ECO:0000256" key="8">
    <source>
        <dbReference type="ARBA" id="ARBA00022842"/>
    </source>
</evidence>
<comment type="subunit">
    <text evidence="10">Monomer.</text>
</comment>
<dbReference type="PANTHER" id="PTHR11088:SF60">
    <property type="entry name" value="TRNA DIMETHYLALLYLTRANSFERASE"/>
    <property type="match status" value="1"/>
</dbReference>
<comment type="caution">
    <text evidence="10">Lacks conserved residue(s) required for the propagation of feature annotation.</text>
</comment>
<dbReference type="HAMAP" id="MF_00185">
    <property type="entry name" value="IPP_trans"/>
    <property type="match status" value="1"/>
</dbReference>
<comment type="catalytic activity">
    <reaction evidence="9 10 11">
        <text>adenosine(37) in tRNA + dimethylallyl diphosphate = N(6)-dimethylallyladenosine(37) in tRNA + diphosphate</text>
        <dbReference type="Rhea" id="RHEA:26482"/>
        <dbReference type="Rhea" id="RHEA-COMP:10162"/>
        <dbReference type="Rhea" id="RHEA-COMP:10375"/>
        <dbReference type="ChEBI" id="CHEBI:33019"/>
        <dbReference type="ChEBI" id="CHEBI:57623"/>
        <dbReference type="ChEBI" id="CHEBI:74411"/>
        <dbReference type="ChEBI" id="CHEBI:74415"/>
        <dbReference type="EC" id="2.5.1.75"/>
    </reaction>
</comment>
<sequence>MMMMFLSTHTKAIFISGPTASGKSLCAVNLAHKFNGAIINADSMQVYDTLRILTSRPSDQDMQSIPHYLYGYVPAQKSYSTGKWLRYAIKKIAEVQKNGFLPIIVGGTGLYFRALTGQLSIMPEIPTAIREKIREKLKQYGSHILHDELSSLDSIVARQIHPSDGQRIARALEIKLVSGQSIIEFWKQAPNPFIPLESAHKIIILPERSALKERIRRRFTQMLESGAIDEIRSLMKMNLSLDLPIMKAIGVRDIIALLKGEINYDETLQRGIIATNKYAKRQKTWLCHQFQADWIRISSIDDLF</sequence>
<dbReference type="NCBIfam" id="TIGR00174">
    <property type="entry name" value="miaA"/>
    <property type="match status" value="1"/>
</dbReference>
<feature type="site" description="Interaction with substrate tRNA" evidence="10">
    <location>
        <position position="130"/>
    </location>
</feature>
<dbReference type="InterPro" id="IPR027417">
    <property type="entry name" value="P-loop_NTPase"/>
</dbReference>
<protein>
    <recommendedName>
        <fullName evidence="10">tRNA dimethylallyltransferase</fullName>
        <ecNumber evidence="10">2.5.1.75</ecNumber>
    </recommendedName>
    <alternativeName>
        <fullName evidence="10">Dimethylallyl diphosphate:tRNA dimethylallyltransferase</fullName>
        <shortName evidence="10">DMAPP:tRNA dimethylallyltransferase</shortName>
        <shortName evidence="10">DMATase</shortName>
    </alternativeName>
    <alternativeName>
        <fullName evidence="10">Isopentenyl-diphosphate:tRNA isopentenyltransferase</fullName>
        <shortName evidence="10">IPP transferase</shortName>
        <shortName evidence="10">IPPT</shortName>
        <shortName evidence="10">IPTase</shortName>
    </alternativeName>
</protein>
<dbReference type="GeneID" id="93077197"/>
<organism evidence="14 15">
    <name type="scientific">Candidatus Liberibacter asiaticus str. gxpsy</name>
    <dbReference type="NCBI Taxonomy" id="1174529"/>
    <lineage>
        <taxon>Bacteria</taxon>
        <taxon>Pseudomonadati</taxon>
        <taxon>Pseudomonadota</taxon>
        <taxon>Alphaproteobacteria</taxon>
        <taxon>Hyphomicrobiales</taxon>
        <taxon>Rhizobiaceae</taxon>
        <taxon>Liberibacter</taxon>
    </lineage>
</organism>
<comment type="similarity">
    <text evidence="3 10 13">Belongs to the IPP transferase family.</text>
</comment>
<feature type="site" description="Interaction with substrate tRNA" evidence="10">
    <location>
        <position position="108"/>
    </location>
</feature>
<dbReference type="SUPFAM" id="SSF52540">
    <property type="entry name" value="P-loop containing nucleoside triphosphate hydrolases"/>
    <property type="match status" value="2"/>
</dbReference>
<dbReference type="InterPro" id="IPR039657">
    <property type="entry name" value="Dimethylallyltransferase"/>
</dbReference>
<dbReference type="Proteomes" id="UP000011820">
    <property type="component" value="Chromosome"/>
</dbReference>